<dbReference type="Proteomes" id="UP001178461">
    <property type="component" value="Chromosome 2"/>
</dbReference>
<gene>
    <name evidence="1" type="ORF">PODLI_1B043111</name>
</gene>
<dbReference type="AlphaFoldDB" id="A0AA35NXF7"/>
<dbReference type="EMBL" id="OX395127">
    <property type="protein sequence ID" value="CAI5767861.1"/>
    <property type="molecule type" value="Genomic_DNA"/>
</dbReference>
<evidence type="ECO:0000313" key="2">
    <source>
        <dbReference type="Proteomes" id="UP001178461"/>
    </source>
</evidence>
<reference evidence="1" key="1">
    <citation type="submission" date="2022-12" db="EMBL/GenBank/DDBJ databases">
        <authorList>
            <person name="Alioto T."/>
            <person name="Alioto T."/>
            <person name="Gomez Garrido J."/>
        </authorList>
    </citation>
    <scope>NUCLEOTIDE SEQUENCE</scope>
</reference>
<name>A0AA35NXF7_9SAUR</name>
<proteinExistence type="predicted"/>
<keyword evidence="2" id="KW-1185">Reference proteome</keyword>
<sequence length="165" mass="18589">MTVLSLRQRDVLLNRERAAPSTYCQEVLAAVSQQSLFKTVFLIRQSFFPANMKPRLAQDWLLGVCLLLCLSCGANALICSLCSSEAEGQPCVPAAPYEEKCADDPRTGHPAACVLYRITSMVTKNVLRYYKKCGFYTSDCKTRKVYNDVQQVHELHCCNNRDHCL</sequence>
<accession>A0AA35NXF7</accession>
<protein>
    <submittedName>
        <fullName evidence="1">Uncharacterized protein</fullName>
    </submittedName>
</protein>
<organism evidence="1 2">
    <name type="scientific">Podarcis lilfordi</name>
    <name type="common">Lilford's wall lizard</name>
    <dbReference type="NCBI Taxonomy" id="74358"/>
    <lineage>
        <taxon>Eukaryota</taxon>
        <taxon>Metazoa</taxon>
        <taxon>Chordata</taxon>
        <taxon>Craniata</taxon>
        <taxon>Vertebrata</taxon>
        <taxon>Euteleostomi</taxon>
        <taxon>Lepidosauria</taxon>
        <taxon>Squamata</taxon>
        <taxon>Bifurcata</taxon>
        <taxon>Unidentata</taxon>
        <taxon>Episquamata</taxon>
        <taxon>Laterata</taxon>
        <taxon>Lacertibaenia</taxon>
        <taxon>Lacertidae</taxon>
        <taxon>Podarcis</taxon>
    </lineage>
</organism>
<evidence type="ECO:0000313" key="1">
    <source>
        <dbReference type="EMBL" id="CAI5767861.1"/>
    </source>
</evidence>